<dbReference type="Proteomes" id="UP001081709">
    <property type="component" value="Unassembled WGS sequence"/>
</dbReference>
<dbReference type="RefSeq" id="WP_248085640.1">
    <property type="nucleotide sequence ID" value="NZ_JAENIQ020000002.1"/>
</dbReference>
<evidence type="ECO:0000256" key="1">
    <source>
        <dbReference type="SAM" id="Phobius"/>
    </source>
</evidence>
<evidence type="ECO:0000313" key="4">
    <source>
        <dbReference type="Proteomes" id="UP001071478"/>
    </source>
</evidence>
<dbReference type="AlphaFoldDB" id="A0A9Q4GJ05"/>
<gene>
    <name evidence="2" type="ORF">OS125_01470</name>
    <name evidence="3" type="ORF">OS129_01775</name>
</gene>
<evidence type="ECO:0000313" key="2">
    <source>
        <dbReference type="EMBL" id="MCX7443914.1"/>
    </source>
</evidence>
<evidence type="ECO:0000313" key="3">
    <source>
        <dbReference type="EMBL" id="MCX7467614.1"/>
    </source>
</evidence>
<protein>
    <submittedName>
        <fullName evidence="3">Uncharacterized protein</fullName>
    </submittedName>
</protein>
<accession>A0A9Q4GJ05</accession>
<dbReference type="EMBL" id="JAPMKV010000001">
    <property type="protein sequence ID" value="MCX7443914.1"/>
    <property type="molecule type" value="Genomic_DNA"/>
</dbReference>
<comment type="caution">
    <text evidence="3">The sequence shown here is derived from an EMBL/GenBank/DDBJ whole genome shotgun (WGS) entry which is preliminary data.</text>
</comment>
<organism evidence="3 4">
    <name type="scientific">Corynebacterium pygosceleis</name>
    <dbReference type="NCBI Taxonomy" id="2800406"/>
    <lineage>
        <taxon>Bacteria</taxon>
        <taxon>Bacillati</taxon>
        <taxon>Actinomycetota</taxon>
        <taxon>Actinomycetes</taxon>
        <taxon>Mycobacteriales</taxon>
        <taxon>Corynebacteriaceae</taxon>
        <taxon>Corynebacterium</taxon>
    </lineage>
</organism>
<keyword evidence="1" id="KW-0472">Membrane</keyword>
<keyword evidence="1" id="KW-0812">Transmembrane</keyword>
<keyword evidence="1" id="KW-1133">Transmembrane helix</keyword>
<reference evidence="3" key="1">
    <citation type="submission" date="2022-11" db="EMBL/GenBank/DDBJ databases">
        <title>Corynebacterium sp. isolated from Penguins.</title>
        <authorList>
            <person name="Sedlar K."/>
            <person name="Svec P."/>
        </authorList>
    </citation>
    <scope>NUCLEOTIDE SEQUENCE</scope>
    <source>
        <strain evidence="2">P7003</strain>
        <strain evidence="3">P7374</strain>
    </source>
</reference>
<sequence length="179" mass="19824">MDDDALPERSGTGSPVPVWPLAGIGLVCVLLAFWLKLEGVILGVLIMSMAYFVLRHRPDGAEAESLATSIRLSAEDITDVLDEFERFRHGADSDSVADRSQKRPALADPDCGDPDIETFYFECGTARRFVSRLDDRLSTDLSIPELETLLGVTDRRALDLRDAWARARRAALRLGTDYV</sequence>
<proteinExistence type="predicted"/>
<dbReference type="Proteomes" id="UP001071478">
    <property type="component" value="Unassembled WGS sequence"/>
</dbReference>
<keyword evidence="5" id="KW-1185">Reference proteome</keyword>
<evidence type="ECO:0000313" key="5">
    <source>
        <dbReference type="Proteomes" id="UP001081709"/>
    </source>
</evidence>
<dbReference type="EMBL" id="JAPMKU010000001">
    <property type="protein sequence ID" value="MCX7467614.1"/>
    <property type="molecule type" value="Genomic_DNA"/>
</dbReference>
<feature type="transmembrane region" description="Helical" evidence="1">
    <location>
        <begin position="20"/>
        <end position="47"/>
    </location>
</feature>
<name>A0A9Q4GJ05_9CORY</name>